<evidence type="ECO:0000313" key="1">
    <source>
        <dbReference type="EMBL" id="QFZ25936.1"/>
    </source>
</evidence>
<reference evidence="2" key="1">
    <citation type="journal article" date="2019" name="MBio">
        <title>Comparative genomics for the elucidation of multidrug resistance (MDR) in Candida lusitaniae.</title>
        <authorList>
            <person name="Kannan A."/>
            <person name="Asner S.A."/>
            <person name="Trachsel E."/>
            <person name="Kelly S."/>
            <person name="Parker J."/>
            <person name="Sanglard D."/>
        </authorList>
    </citation>
    <scope>NUCLEOTIDE SEQUENCE [LARGE SCALE GENOMIC DNA]</scope>
    <source>
        <strain evidence="2">P1</strain>
    </source>
</reference>
<keyword evidence="2" id="KW-1185">Reference proteome</keyword>
<accession>A0ACD0WFD8</accession>
<protein>
    <submittedName>
        <fullName evidence="1">Uncharacterized protein</fullName>
    </submittedName>
</protein>
<name>A0ACD0WFD8_CLALS</name>
<organism evidence="1 2">
    <name type="scientific">Clavispora lusitaniae</name>
    <name type="common">Candida lusitaniae</name>
    <dbReference type="NCBI Taxonomy" id="36911"/>
    <lineage>
        <taxon>Eukaryota</taxon>
        <taxon>Fungi</taxon>
        <taxon>Dikarya</taxon>
        <taxon>Ascomycota</taxon>
        <taxon>Saccharomycotina</taxon>
        <taxon>Pichiomycetes</taxon>
        <taxon>Metschnikowiaceae</taxon>
        <taxon>Clavispora</taxon>
    </lineage>
</organism>
<evidence type="ECO:0000313" key="2">
    <source>
        <dbReference type="Proteomes" id="UP000326582"/>
    </source>
</evidence>
<gene>
    <name evidence="1" type="ORF">EJF14_11057</name>
</gene>
<sequence length="154" mass="17982">MIVFSLVVVCWNSVFFFFFFPSHPAAARLKKYKIKRERFFYYANAEDLLRNFRNLRDEHDESVHSCSLAAAGNFPIHTMAVSRPCTFRCADTSLVLSCFHVHSFVPLFAHVKQPPSHRYEKSYAHMWSCPGNKYHASFKRQAYLWSALEYGIVS</sequence>
<dbReference type="EMBL" id="CP038484">
    <property type="protein sequence ID" value="QFZ25936.1"/>
    <property type="molecule type" value="Genomic_DNA"/>
</dbReference>
<proteinExistence type="predicted"/>
<dbReference type="Proteomes" id="UP000326582">
    <property type="component" value="Chromosome 1"/>
</dbReference>